<dbReference type="AlphaFoldDB" id="A0AAN5DHZ3"/>
<keyword evidence="2" id="KW-0732">Signal</keyword>
<feature type="chain" id="PRO_5042814450" evidence="2">
    <location>
        <begin position="18"/>
        <end position="96"/>
    </location>
</feature>
<protein>
    <submittedName>
        <fullName evidence="3">Uncharacterized protein</fullName>
    </submittedName>
</protein>
<evidence type="ECO:0000313" key="3">
    <source>
        <dbReference type="EMBL" id="GMR62605.1"/>
    </source>
</evidence>
<reference evidence="4" key="1">
    <citation type="submission" date="2022-10" db="EMBL/GenBank/DDBJ databases">
        <title>Genome assembly of Pristionchus species.</title>
        <authorList>
            <person name="Yoshida K."/>
            <person name="Sommer R.J."/>
        </authorList>
    </citation>
    <scope>NUCLEOTIDE SEQUENCE [LARGE SCALE GENOMIC DNA]</scope>
    <source>
        <strain evidence="4">RS5460</strain>
    </source>
</reference>
<feature type="compositionally biased region" description="Polar residues" evidence="1">
    <location>
        <begin position="33"/>
        <end position="52"/>
    </location>
</feature>
<feature type="non-terminal residue" evidence="3">
    <location>
        <position position="1"/>
    </location>
</feature>
<evidence type="ECO:0000256" key="1">
    <source>
        <dbReference type="SAM" id="MobiDB-lite"/>
    </source>
</evidence>
<evidence type="ECO:0000256" key="2">
    <source>
        <dbReference type="SAM" id="SignalP"/>
    </source>
</evidence>
<keyword evidence="4" id="KW-1185">Reference proteome</keyword>
<dbReference type="EMBL" id="BTRK01000006">
    <property type="protein sequence ID" value="GMR62605.1"/>
    <property type="molecule type" value="Genomic_DNA"/>
</dbReference>
<feature type="region of interest" description="Disordered" evidence="1">
    <location>
        <begin position="30"/>
        <end position="54"/>
    </location>
</feature>
<name>A0AAN5DHZ3_9BILA</name>
<evidence type="ECO:0000313" key="4">
    <source>
        <dbReference type="Proteomes" id="UP001328107"/>
    </source>
</evidence>
<organism evidence="3 4">
    <name type="scientific">Pristionchus mayeri</name>
    <dbReference type="NCBI Taxonomy" id="1317129"/>
    <lineage>
        <taxon>Eukaryota</taxon>
        <taxon>Metazoa</taxon>
        <taxon>Ecdysozoa</taxon>
        <taxon>Nematoda</taxon>
        <taxon>Chromadorea</taxon>
        <taxon>Rhabditida</taxon>
        <taxon>Rhabditina</taxon>
        <taxon>Diplogasteromorpha</taxon>
        <taxon>Diplogasteroidea</taxon>
        <taxon>Neodiplogasteridae</taxon>
        <taxon>Pristionchus</taxon>
    </lineage>
</organism>
<comment type="caution">
    <text evidence="3">The sequence shown here is derived from an EMBL/GenBank/DDBJ whole genome shotgun (WGS) entry which is preliminary data.</text>
</comment>
<feature type="non-terminal residue" evidence="3">
    <location>
        <position position="96"/>
    </location>
</feature>
<proteinExistence type="predicted"/>
<feature type="signal peptide" evidence="2">
    <location>
        <begin position="1"/>
        <end position="17"/>
    </location>
</feature>
<gene>
    <name evidence="3" type="ORF">PMAYCL1PPCAC_32800</name>
</gene>
<sequence length="96" mass="10191">ALLIGAAVILIIGGHFGNLSFHSDAAPLDDCQDPNTPTDFQEPVVSSPSPDDNTLVEIAETDTSSTEPPQKKPFDAWAAIEHAHAFLENKDKAIPA</sequence>
<dbReference type="Proteomes" id="UP001328107">
    <property type="component" value="Unassembled WGS sequence"/>
</dbReference>
<accession>A0AAN5DHZ3</accession>